<proteinExistence type="predicted"/>
<protein>
    <submittedName>
        <fullName evidence="1">Uncharacterized protein</fullName>
    </submittedName>
</protein>
<evidence type="ECO:0000313" key="2">
    <source>
        <dbReference type="Proteomes" id="UP001234297"/>
    </source>
</evidence>
<gene>
    <name evidence="1" type="ORF">MRB53_022058</name>
</gene>
<accession>A0ACC2L5W5</accession>
<reference evidence="1 2" key="1">
    <citation type="journal article" date="2022" name="Hortic Res">
        <title>A haplotype resolved chromosomal level avocado genome allows analysis of novel avocado genes.</title>
        <authorList>
            <person name="Nath O."/>
            <person name="Fletcher S.J."/>
            <person name="Hayward A."/>
            <person name="Shaw L.M."/>
            <person name="Masouleh A.K."/>
            <person name="Furtado A."/>
            <person name="Henry R.J."/>
            <person name="Mitter N."/>
        </authorList>
    </citation>
    <scope>NUCLEOTIDE SEQUENCE [LARGE SCALE GENOMIC DNA]</scope>
    <source>
        <strain evidence="2">cv. Hass</strain>
    </source>
</reference>
<sequence>MTNRKPFSDHETNKDLIHQKKNQHSVQIPLSSSGAVKASSDGNRRPSPATVWRRQRSLSSPSRSSSSPLSSSGSAEREQPLLLLPVSDSVVATAAVVNQQSIGSFICKRNCCPSSSSSARANPDPRAP</sequence>
<name>A0ACC2L5W5_PERAE</name>
<dbReference type="EMBL" id="CM056815">
    <property type="protein sequence ID" value="KAJ8628735.1"/>
    <property type="molecule type" value="Genomic_DNA"/>
</dbReference>
<dbReference type="Proteomes" id="UP001234297">
    <property type="component" value="Chromosome 7"/>
</dbReference>
<organism evidence="1 2">
    <name type="scientific">Persea americana</name>
    <name type="common">Avocado</name>
    <dbReference type="NCBI Taxonomy" id="3435"/>
    <lineage>
        <taxon>Eukaryota</taxon>
        <taxon>Viridiplantae</taxon>
        <taxon>Streptophyta</taxon>
        <taxon>Embryophyta</taxon>
        <taxon>Tracheophyta</taxon>
        <taxon>Spermatophyta</taxon>
        <taxon>Magnoliopsida</taxon>
        <taxon>Magnoliidae</taxon>
        <taxon>Laurales</taxon>
        <taxon>Lauraceae</taxon>
        <taxon>Persea</taxon>
    </lineage>
</organism>
<keyword evidence="2" id="KW-1185">Reference proteome</keyword>
<evidence type="ECO:0000313" key="1">
    <source>
        <dbReference type="EMBL" id="KAJ8628735.1"/>
    </source>
</evidence>
<comment type="caution">
    <text evidence="1">The sequence shown here is derived from an EMBL/GenBank/DDBJ whole genome shotgun (WGS) entry which is preliminary data.</text>
</comment>